<feature type="transmembrane region" description="Helical" evidence="3">
    <location>
        <begin position="134"/>
        <end position="155"/>
    </location>
</feature>
<dbReference type="GO" id="GO:0016020">
    <property type="term" value="C:membrane"/>
    <property type="evidence" value="ECO:0007669"/>
    <property type="project" value="InterPro"/>
</dbReference>
<keyword evidence="2 3" id="KW-1133">Transmembrane helix</keyword>
<keyword evidence="3" id="KW-0472">Membrane</keyword>
<evidence type="ECO:0000313" key="5">
    <source>
        <dbReference type="Proteomes" id="UP000515860"/>
    </source>
</evidence>
<sequence>MKTRTVTATALMAALVFAGTYFFKIPSPFGGYAHLGDCMIILGVCVLGMTRGMLAAAIGAGLADLLGGYMIWVLPTAAIKGIWALLMGLFMYKLMREVRFGWLAGAVTGGLVQIVLYTLVKIPLYGQYGAVAEIPLLAGQTVCGIVFGSVLYLMFEKSSILGKLRTLCRG</sequence>
<dbReference type="EMBL" id="CP060635">
    <property type="protein sequence ID" value="QNM09217.1"/>
    <property type="molecule type" value="Genomic_DNA"/>
</dbReference>
<evidence type="ECO:0000256" key="1">
    <source>
        <dbReference type="ARBA" id="ARBA00022692"/>
    </source>
</evidence>
<dbReference type="PANTHER" id="PTHR37815:SF3">
    <property type="entry name" value="UPF0397 PROTEIN SPR0429"/>
    <property type="match status" value="1"/>
</dbReference>
<dbReference type="Gene3D" id="1.10.1760.20">
    <property type="match status" value="1"/>
</dbReference>
<dbReference type="AlphaFoldDB" id="A0A7G9GEI5"/>
<dbReference type="PANTHER" id="PTHR37815">
    <property type="entry name" value="UPF0397 PROTEIN BC_2624-RELATED"/>
    <property type="match status" value="1"/>
</dbReference>
<feature type="transmembrane region" description="Helical" evidence="3">
    <location>
        <begin position="102"/>
        <end position="122"/>
    </location>
</feature>
<evidence type="ECO:0000256" key="2">
    <source>
        <dbReference type="ARBA" id="ARBA00022989"/>
    </source>
</evidence>
<dbReference type="RefSeq" id="WP_118642238.1">
    <property type="nucleotide sequence ID" value="NZ_CP060635.1"/>
</dbReference>
<evidence type="ECO:0000256" key="3">
    <source>
        <dbReference type="SAM" id="Phobius"/>
    </source>
</evidence>
<organism evidence="4 5">
    <name type="scientific">Wansuia hejianensis</name>
    <dbReference type="NCBI Taxonomy" id="2763667"/>
    <lineage>
        <taxon>Bacteria</taxon>
        <taxon>Bacillati</taxon>
        <taxon>Bacillota</taxon>
        <taxon>Clostridia</taxon>
        <taxon>Lachnospirales</taxon>
        <taxon>Lachnospiraceae</taxon>
        <taxon>Wansuia</taxon>
    </lineage>
</organism>
<evidence type="ECO:0000313" key="4">
    <source>
        <dbReference type="EMBL" id="QNM09217.1"/>
    </source>
</evidence>
<feature type="transmembrane region" description="Helical" evidence="3">
    <location>
        <begin position="69"/>
        <end position="90"/>
    </location>
</feature>
<feature type="transmembrane region" description="Helical" evidence="3">
    <location>
        <begin position="35"/>
        <end position="63"/>
    </location>
</feature>
<dbReference type="Pfam" id="PF07155">
    <property type="entry name" value="ECF-ribofla_trS"/>
    <property type="match status" value="1"/>
</dbReference>
<reference evidence="4 5" key="1">
    <citation type="submission" date="2020-08" db="EMBL/GenBank/DDBJ databases">
        <authorList>
            <person name="Liu C."/>
            <person name="Sun Q."/>
        </authorList>
    </citation>
    <scope>NUCLEOTIDE SEQUENCE [LARGE SCALE GENOMIC DNA]</scope>
    <source>
        <strain evidence="4 5">NSJ-29</strain>
    </source>
</reference>
<dbReference type="KEGG" id="whj:H9Q79_02690"/>
<dbReference type="Proteomes" id="UP000515860">
    <property type="component" value="Chromosome"/>
</dbReference>
<proteinExistence type="predicted"/>
<protein>
    <submittedName>
        <fullName evidence="4">ECF transporter S component</fullName>
    </submittedName>
</protein>
<gene>
    <name evidence="4" type="ORF">H9Q79_02690</name>
</gene>
<dbReference type="InterPro" id="IPR009825">
    <property type="entry name" value="ECF_substrate-spec-like"/>
</dbReference>
<feature type="transmembrane region" description="Helical" evidence="3">
    <location>
        <begin position="6"/>
        <end position="23"/>
    </location>
</feature>
<keyword evidence="1 3" id="KW-0812">Transmembrane</keyword>
<accession>A0A7G9GEI5</accession>
<keyword evidence="5" id="KW-1185">Reference proteome</keyword>
<name>A0A7G9GEI5_9FIRM</name>